<dbReference type="GO" id="GO:0035023">
    <property type="term" value="P:regulation of Rho protein signal transduction"/>
    <property type="evidence" value="ECO:0007669"/>
    <property type="project" value="TreeGrafter"/>
</dbReference>
<evidence type="ECO:0000256" key="1">
    <source>
        <dbReference type="SAM" id="MobiDB-lite"/>
    </source>
</evidence>
<feature type="region of interest" description="Disordered" evidence="1">
    <location>
        <begin position="356"/>
        <end position="400"/>
    </location>
</feature>
<dbReference type="Proteomes" id="UP000085678">
    <property type="component" value="Unplaced"/>
</dbReference>
<name>A0A1S3J954_LINAN</name>
<organism evidence="2 3">
    <name type="scientific">Lingula anatina</name>
    <name type="common">Brachiopod</name>
    <name type="synonym">Lingula unguis</name>
    <dbReference type="NCBI Taxonomy" id="7574"/>
    <lineage>
        <taxon>Eukaryota</taxon>
        <taxon>Metazoa</taxon>
        <taxon>Spiralia</taxon>
        <taxon>Lophotrochozoa</taxon>
        <taxon>Brachiopoda</taxon>
        <taxon>Linguliformea</taxon>
        <taxon>Lingulata</taxon>
        <taxon>Lingulida</taxon>
        <taxon>Linguloidea</taxon>
        <taxon>Lingulidae</taxon>
        <taxon>Lingula</taxon>
    </lineage>
</organism>
<dbReference type="KEGG" id="lak:106170907"/>
<dbReference type="RefSeq" id="XP_013406399.1">
    <property type="nucleotide sequence ID" value="XM_013550945.1"/>
</dbReference>
<dbReference type="PANTHER" id="PTHR13944">
    <property type="entry name" value="AGAP007712-PA"/>
    <property type="match status" value="1"/>
</dbReference>
<proteinExistence type="predicted"/>
<sequence>MSEKQQQQVKDSKEMSFPEAGIYSDADGWRMAYTPTEAPVYGGGTIVASFSDHSLLPEEAEAYFIFQGSSQRHICVGQRINPPTLEAVIPEHDKSEVVQLSICLCQNGEPSKTIATSDFLYLYDSAYYMAQFLMESVYNPNALESLEGIKSEHFDLTNEVLSTLDDRLTKAFEHLHVPDTWNLLGFPDEEPRPRETLLHFSARLGLKQFTTFLLDKPGSEDALQLPNRQNKLPRDLAQESDMEGFADLFTDYNKHDIVQWDTGRVQTQSTLFRRHEHGGATVSRNVRESMKSVDEDISLLRDFSQLMHGTVATVRHREPKPWKPDAPGIQEEGDIDDDFLQRRHYSDSQYMSSACGSSGGYPGSTVQHYSTGSTGEHMVPGASTHQRFPSVGDPPGYSPRQKILEANLRRLQDIHEGIQLLKQFNQGQMTGHEQKTAL</sequence>
<dbReference type="GeneID" id="106170907"/>
<accession>A0A1S3J954</accession>
<keyword evidence="2" id="KW-1185">Reference proteome</keyword>
<dbReference type="AlphaFoldDB" id="A0A1S3J954"/>
<gene>
    <name evidence="3" type="primary">LOC106170907</name>
</gene>
<dbReference type="STRING" id="7574.A0A1S3J954"/>
<feature type="compositionally biased region" description="Polar residues" evidence="1">
    <location>
        <begin position="364"/>
        <end position="374"/>
    </location>
</feature>
<reference evidence="3" key="1">
    <citation type="submission" date="2025-08" db="UniProtKB">
        <authorList>
            <consortium name="RefSeq"/>
        </authorList>
    </citation>
    <scope>IDENTIFICATION</scope>
    <source>
        <tissue evidence="3">Gonads</tissue>
    </source>
</reference>
<evidence type="ECO:0000313" key="2">
    <source>
        <dbReference type="Proteomes" id="UP000085678"/>
    </source>
</evidence>
<protein>
    <submittedName>
        <fullName evidence="3">Rho guanine nucleotide exchange factor 28-like</fullName>
    </submittedName>
</protein>
<dbReference type="PANTHER" id="PTHR13944:SF21">
    <property type="entry name" value="CYSTS, ISOFORM C"/>
    <property type="match status" value="1"/>
</dbReference>
<dbReference type="InterPro" id="IPR051632">
    <property type="entry name" value="Rho_GEF"/>
</dbReference>
<dbReference type="InParanoid" id="A0A1S3J954"/>
<dbReference type="OrthoDB" id="28045at2759"/>
<evidence type="ECO:0000313" key="3">
    <source>
        <dbReference type="RefSeq" id="XP_013406399.1"/>
    </source>
</evidence>